<dbReference type="Gene3D" id="3.40.630.30">
    <property type="match status" value="1"/>
</dbReference>
<dbReference type="InterPro" id="IPR038764">
    <property type="entry name" value="GNAT_N_AcTrfase_prd"/>
</dbReference>
<sequence length="256" mass="27440">MTEAQARDRGAGEMLTTHELSKYEDFQQASALYRRVFGYSSEELALNSNLLSALVRNGGSAIGVRSADGELIGFAYGFLGSDESGVFHYSQAAVVEQHAQGRGVGRLLKLRQREVVLASGVSTMRWAFDPALGRNAHFNFDILGAHSAAFVRDYYGRPGTDRLLVDWPLATGADPYAEARAERAPASLAGAEPGAAIAHGDGRWVVVPNGEAGTARLHDTMQHLHEQGFVLVSCRRIDSGASAYLAVPATAGGRHR</sequence>
<reference evidence="2 3" key="1">
    <citation type="submission" date="2020-07" db="EMBL/GenBank/DDBJ databases">
        <title>Sequencing the genomes of 1000 actinobacteria strains.</title>
        <authorList>
            <person name="Klenk H.-P."/>
        </authorList>
    </citation>
    <scope>NUCLEOTIDE SEQUENCE [LARGE SCALE GENOMIC DNA]</scope>
    <source>
        <strain evidence="2 3">DSM 8598</strain>
    </source>
</reference>
<gene>
    <name evidence="2" type="ORF">BJY17_002296</name>
</gene>
<protein>
    <submittedName>
        <fullName evidence="2">Putative GNAT superfamily acetyltransferase</fullName>
    </submittedName>
</protein>
<dbReference type="InterPro" id="IPR000182">
    <property type="entry name" value="GNAT_dom"/>
</dbReference>
<dbReference type="PROSITE" id="PS51186">
    <property type="entry name" value="GNAT"/>
    <property type="match status" value="1"/>
</dbReference>
<dbReference type="AlphaFoldDB" id="A0A852WUD6"/>
<accession>A0A852WUD6</accession>
<dbReference type="GO" id="GO:0016747">
    <property type="term" value="F:acyltransferase activity, transferring groups other than amino-acyl groups"/>
    <property type="evidence" value="ECO:0007669"/>
    <property type="project" value="InterPro"/>
</dbReference>
<dbReference type="SUPFAM" id="SSF55729">
    <property type="entry name" value="Acyl-CoA N-acyltransferases (Nat)"/>
    <property type="match status" value="1"/>
</dbReference>
<name>A0A852WUD6_9MICO</name>
<dbReference type="PANTHER" id="PTHR41700">
    <property type="entry name" value="GCN5-RELATED N-ACETYLTRANSFERASE"/>
    <property type="match status" value="1"/>
</dbReference>
<evidence type="ECO:0000259" key="1">
    <source>
        <dbReference type="PROSITE" id="PS51186"/>
    </source>
</evidence>
<evidence type="ECO:0000313" key="2">
    <source>
        <dbReference type="EMBL" id="NYG21549.1"/>
    </source>
</evidence>
<dbReference type="EMBL" id="JACCFI010000001">
    <property type="protein sequence ID" value="NYG21549.1"/>
    <property type="molecule type" value="Genomic_DNA"/>
</dbReference>
<evidence type="ECO:0000313" key="3">
    <source>
        <dbReference type="Proteomes" id="UP000549066"/>
    </source>
</evidence>
<keyword evidence="2" id="KW-0808">Transferase</keyword>
<dbReference type="RefSeq" id="WP_179551483.1">
    <property type="nucleotide sequence ID" value="NZ_JACCFI010000001.1"/>
</dbReference>
<dbReference type="PANTHER" id="PTHR41700:SF1">
    <property type="entry name" value="N-ACETYLTRANSFERASE DOMAIN-CONTAINING PROTEIN"/>
    <property type="match status" value="1"/>
</dbReference>
<organism evidence="2 3">
    <name type="scientific">Agromyces hippuratus</name>
    <dbReference type="NCBI Taxonomy" id="286438"/>
    <lineage>
        <taxon>Bacteria</taxon>
        <taxon>Bacillati</taxon>
        <taxon>Actinomycetota</taxon>
        <taxon>Actinomycetes</taxon>
        <taxon>Micrococcales</taxon>
        <taxon>Microbacteriaceae</taxon>
        <taxon>Agromyces</taxon>
    </lineage>
</organism>
<proteinExistence type="predicted"/>
<comment type="caution">
    <text evidence="2">The sequence shown here is derived from an EMBL/GenBank/DDBJ whole genome shotgun (WGS) entry which is preliminary data.</text>
</comment>
<dbReference type="Proteomes" id="UP000549066">
    <property type="component" value="Unassembled WGS sequence"/>
</dbReference>
<dbReference type="InterPro" id="IPR016181">
    <property type="entry name" value="Acyl_CoA_acyltransferase"/>
</dbReference>
<feature type="domain" description="N-acetyltransferase" evidence="1">
    <location>
        <begin position="15"/>
        <end position="168"/>
    </location>
</feature>
<keyword evidence="3" id="KW-1185">Reference proteome</keyword>